<feature type="transmembrane region" description="Helical" evidence="7">
    <location>
        <begin position="108"/>
        <end position="129"/>
    </location>
</feature>
<protein>
    <submittedName>
        <fullName evidence="9">MFS transporter</fullName>
    </submittedName>
</protein>
<keyword evidence="4 7" id="KW-0812">Transmembrane</keyword>
<feature type="transmembrane region" description="Helical" evidence="7">
    <location>
        <begin position="75"/>
        <end position="96"/>
    </location>
</feature>
<feature type="transmembrane region" description="Helical" evidence="7">
    <location>
        <begin position="228"/>
        <end position="251"/>
    </location>
</feature>
<organism evidence="9 10">
    <name type="scientific">Streptomyces aureoversilis</name>
    <dbReference type="NCBI Taxonomy" id="67277"/>
    <lineage>
        <taxon>Bacteria</taxon>
        <taxon>Bacillati</taxon>
        <taxon>Actinomycetota</taxon>
        <taxon>Actinomycetes</taxon>
        <taxon>Kitasatosporales</taxon>
        <taxon>Streptomycetaceae</taxon>
        <taxon>Streptomyces</taxon>
    </lineage>
</organism>
<dbReference type="Pfam" id="PF07690">
    <property type="entry name" value="MFS_1"/>
    <property type="match status" value="1"/>
</dbReference>
<evidence type="ECO:0000256" key="6">
    <source>
        <dbReference type="ARBA" id="ARBA00023136"/>
    </source>
</evidence>
<feature type="transmembrane region" description="Helical" evidence="7">
    <location>
        <begin position="263"/>
        <end position="287"/>
    </location>
</feature>
<comment type="caution">
    <text evidence="9">The sequence shown here is derived from an EMBL/GenBank/DDBJ whole genome shotgun (WGS) entry which is preliminary data.</text>
</comment>
<keyword evidence="5 7" id="KW-1133">Transmembrane helix</keyword>
<feature type="transmembrane region" description="Helical" evidence="7">
    <location>
        <begin position="43"/>
        <end position="63"/>
    </location>
</feature>
<feature type="transmembrane region" description="Helical" evidence="7">
    <location>
        <begin position="356"/>
        <end position="378"/>
    </location>
</feature>
<feature type="transmembrane region" description="Helical" evidence="7">
    <location>
        <begin position="384"/>
        <end position="403"/>
    </location>
</feature>
<accession>A0ABW0ABV2</accession>
<gene>
    <name evidence="9" type="ORF">ACFPP6_36140</name>
</gene>
<dbReference type="PROSITE" id="PS50850">
    <property type="entry name" value="MFS"/>
    <property type="match status" value="1"/>
</dbReference>
<keyword evidence="3" id="KW-1003">Cell membrane</keyword>
<dbReference type="RefSeq" id="WP_382051103.1">
    <property type="nucleotide sequence ID" value="NZ_JBHSKJ010000046.1"/>
</dbReference>
<evidence type="ECO:0000256" key="7">
    <source>
        <dbReference type="SAM" id="Phobius"/>
    </source>
</evidence>
<dbReference type="SUPFAM" id="SSF103473">
    <property type="entry name" value="MFS general substrate transporter"/>
    <property type="match status" value="1"/>
</dbReference>
<evidence type="ECO:0000259" key="8">
    <source>
        <dbReference type="PROSITE" id="PS50850"/>
    </source>
</evidence>
<dbReference type="PANTHER" id="PTHR43045:SF1">
    <property type="entry name" value="SHIKIMATE TRANSPORTER"/>
    <property type="match status" value="1"/>
</dbReference>
<evidence type="ECO:0000256" key="2">
    <source>
        <dbReference type="ARBA" id="ARBA00022448"/>
    </source>
</evidence>
<evidence type="ECO:0000256" key="4">
    <source>
        <dbReference type="ARBA" id="ARBA00022692"/>
    </source>
</evidence>
<evidence type="ECO:0000256" key="1">
    <source>
        <dbReference type="ARBA" id="ARBA00004651"/>
    </source>
</evidence>
<feature type="transmembrane region" description="Helical" evidence="7">
    <location>
        <begin position="319"/>
        <end position="344"/>
    </location>
</feature>
<feature type="transmembrane region" description="Helical" evidence="7">
    <location>
        <begin position="174"/>
        <end position="193"/>
    </location>
</feature>
<keyword evidence="10" id="KW-1185">Reference proteome</keyword>
<dbReference type="InterPro" id="IPR020846">
    <property type="entry name" value="MFS_dom"/>
</dbReference>
<evidence type="ECO:0000313" key="10">
    <source>
        <dbReference type="Proteomes" id="UP001596222"/>
    </source>
</evidence>
<reference evidence="10" key="1">
    <citation type="journal article" date="2019" name="Int. J. Syst. Evol. Microbiol.">
        <title>The Global Catalogue of Microorganisms (GCM) 10K type strain sequencing project: providing services to taxonomists for standard genome sequencing and annotation.</title>
        <authorList>
            <consortium name="The Broad Institute Genomics Platform"/>
            <consortium name="The Broad Institute Genome Sequencing Center for Infectious Disease"/>
            <person name="Wu L."/>
            <person name="Ma J."/>
        </authorList>
    </citation>
    <scope>NUCLEOTIDE SEQUENCE [LARGE SCALE GENOMIC DNA]</scope>
    <source>
        <strain evidence="10">CGMCC 4.1641</strain>
    </source>
</reference>
<keyword evidence="2" id="KW-0813">Transport</keyword>
<evidence type="ECO:0000256" key="3">
    <source>
        <dbReference type="ARBA" id="ARBA00022475"/>
    </source>
</evidence>
<proteinExistence type="predicted"/>
<sequence>MLATASMITLLIEAYDLSVYAAMTALVIGPLFFPALSPFGETLAAFGTFATGFIARPIGAVLFSHIGDYYGRRLAFLASMAITGCATTGIGCLPTYNSVGSAAPLMLLLLRLVQGMASGGVGNGLLLVVENSPIQSRVIWCSLPHAGISLGYLAANGIVASLTSVFGAREFREWVWRVPFWLAALLVIAGLLLRKYMPESPEFVELVKEGGRASLPVVELLRTHWETFFLTVGAFSFSPAVTQIVSVWSLAYVTGNLNIDKATVIACVMVAVGLKGALLPFVAIIINRRSLRKVCLVGSCAMLFWAFPMMLLMHAGRPLFMMVSFIGAEICLLPVSVAATVYLVELYEPRIRSTGLTISHNFSSLIGGALSPLIAVLLTKSDGPPLGVAVYLSAISFLGIICLSRLPDVSNKEIG</sequence>
<feature type="transmembrane region" description="Helical" evidence="7">
    <location>
        <begin position="150"/>
        <end position="168"/>
    </location>
</feature>
<keyword evidence="6 7" id="KW-0472">Membrane</keyword>
<dbReference type="InterPro" id="IPR036259">
    <property type="entry name" value="MFS_trans_sf"/>
</dbReference>
<comment type="subcellular location">
    <subcellularLocation>
        <location evidence="1">Cell membrane</location>
        <topology evidence="1">Multi-pass membrane protein</topology>
    </subcellularLocation>
</comment>
<feature type="domain" description="Major facilitator superfamily (MFS) profile" evidence="8">
    <location>
        <begin position="2"/>
        <end position="411"/>
    </location>
</feature>
<evidence type="ECO:0000256" key="5">
    <source>
        <dbReference type="ARBA" id="ARBA00022989"/>
    </source>
</evidence>
<evidence type="ECO:0000313" key="9">
    <source>
        <dbReference type="EMBL" id="MFC5150045.1"/>
    </source>
</evidence>
<dbReference type="Proteomes" id="UP001596222">
    <property type="component" value="Unassembled WGS sequence"/>
</dbReference>
<feature type="transmembrane region" description="Helical" evidence="7">
    <location>
        <begin position="294"/>
        <end position="313"/>
    </location>
</feature>
<dbReference type="EMBL" id="JBHSKJ010000046">
    <property type="protein sequence ID" value="MFC5150045.1"/>
    <property type="molecule type" value="Genomic_DNA"/>
</dbReference>
<feature type="transmembrane region" description="Helical" evidence="7">
    <location>
        <begin position="17"/>
        <end position="37"/>
    </location>
</feature>
<name>A0ABW0ABV2_9ACTN</name>
<dbReference type="InterPro" id="IPR011701">
    <property type="entry name" value="MFS"/>
</dbReference>
<dbReference type="PANTHER" id="PTHR43045">
    <property type="entry name" value="SHIKIMATE TRANSPORTER"/>
    <property type="match status" value="1"/>
</dbReference>
<dbReference type="Gene3D" id="1.20.1250.20">
    <property type="entry name" value="MFS general substrate transporter like domains"/>
    <property type="match status" value="2"/>
</dbReference>